<evidence type="ECO:0000259" key="4">
    <source>
        <dbReference type="PROSITE" id="PS50949"/>
    </source>
</evidence>
<evidence type="ECO:0000256" key="3">
    <source>
        <dbReference type="ARBA" id="ARBA00023163"/>
    </source>
</evidence>
<feature type="domain" description="HTH gntR-type" evidence="4">
    <location>
        <begin position="15"/>
        <end position="82"/>
    </location>
</feature>
<keyword evidence="6" id="KW-1185">Reference proteome</keyword>
<dbReference type="Pfam" id="PF07729">
    <property type="entry name" value="FCD"/>
    <property type="match status" value="1"/>
</dbReference>
<dbReference type="AlphaFoldDB" id="A0A7X8TIV4"/>
<sequence>MAARNHSTASATSRTLDGPGVAAALEDEIITGGRFPGERLVEDQLIEKFGAKRYAVRQALTLLEKQGLVDRRPNAGAFVRSYTEKEVRDLYDLRILLEGECAQSIELPVSTSALAQLRSVQQNHDDAVAAMDLPQVLAANTAFHRTLFDLCPNRVLVEAVNRYAGMSHAMRSIAFTSPESLERSRREHHQMIESLESGNTYALTSLCRDHLLPSRDTYLRSAARRA</sequence>
<dbReference type="SUPFAM" id="SSF46785">
    <property type="entry name" value="Winged helix' DNA-binding domain"/>
    <property type="match status" value="1"/>
</dbReference>
<dbReference type="EMBL" id="JABAHY010000004">
    <property type="protein sequence ID" value="NLS09567.1"/>
    <property type="molecule type" value="Genomic_DNA"/>
</dbReference>
<organism evidence="5 6">
    <name type="scientific">Nesterenkonia sedimenti</name>
    <dbReference type="NCBI Taxonomy" id="1463632"/>
    <lineage>
        <taxon>Bacteria</taxon>
        <taxon>Bacillati</taxon>
        <taxon>Actinomycetota</taxon>
        <taxon>Actinomycetes</taxon>
        <taxon>Micrococcales</taxon>
        <taxon>Micrococcaceae</taxon>
        <taxon>Nesterenkonia</taxon>
    </lineage>
</organism>
<dbReference type="Pfam" id="PF00392">
    <property type="entry name" value="GntR"/>
    <property type="match status" value="1"/>
</dbReference>
<keyword evidence="2" id="KW-0238">DNA-binding</keyword>
<keyword evidence="1" id="KW-0805">Transcription regulation</keyword>
<keyword evidence="3" id="KW-0804">Transcription</keyword>
<evidence type="ECO:0000256" key="1">
    <source>
        <dbReference type="ARBA" id="ARBA00023015"/>
    </source>
</evidence>
<reference evidence="5 6" key="1">
    <citation type="submission" date="2020-04" db="EMBL/GenBank/DDBJ databases">
        <title>Nesterenkonia sp. nov., isolated from marine sediment.</title>
        <authorList>
            <person name="Zhang G."/>
        </authorList>
    </citation>
    <scope>NUCLEOTIDE SEQUENCE [LARGE SCALE GENOMIC DNA]</scope>
    <source>
        <strain evidence="5 6">MY13</strain>
    </source>
</reference>
<gene>
    <name evidence="5" type="ORF">HGQ17_06020</name>
</gene>
<dbReference type="RefSeq" id="WP_168887171.1">
    <property type="nucleotide sequence ID" value="NZ_JABAHY010000004.1"/>
</dbReference>
<dbReference type="SUPFAM" id="SSF48008">
    <property type="entry name" value="GntR ligand-binding domain-like"/>
    <property type="match status" value="1"/>
</dbReference>
<dbReference type="Gene3D" id="1.20.120.530">
    <property type="entry name" value="GntR ligand-binding domain-like"/>
    <property type="match status" value="1"/>
</dbReference>
<evidence type="ECO:0000313" key="6">
    <source>
        <dbReference type="Proteomes" id="UP000523139"/>
    </source>
</evidence>
<accession>A0A7X8TIV4</accession>
<evidence type="ECO:0000256" key="2">
    <source>
        <dbReference type="ARBA" id="ARBA00023125"/>
    </source>
</evidence>
<dbReference type="SMART" id="SM00345">
    <property type="entry name" value="HTH_GNTR"/>
    <property type="match status" value="1"/>
</dbReference>
<name>A0A7X8TIV4_9MICC</name>
<dbReference type="InterPro" id="IPR011711">
    <property type="entry name" value="GntR_C"/>
</dbReference>
<protein>
    <submittedName>
        <fullName evidence="5">GntR family transcriptional regulator</fullName>
    </submittedName>
</protein>
<dbReference type="InterPro" id="IPR036388">
    <property type="entry name" value="WH-like_DNA-bd_sf"/>
</dbReference>
<dbReference type="Proteomes" id="UP000523139">
    <property type="component" value="Unassembled WGS sequence"/>
</dbReference>
<proteinExistence type="predicted"/>
<dbReference type="InterPro" id="IPR000524">
    <property type="entry name" value="Tscrpt_reg_HTH_GntR"/>
</dbReference>
<dbReference type="InterPro" id="IPR008920">
    <property type="entry name" value="TF_FadR/GntR_C"/>
</dbReference>
<dbReference type="Gene3D" id="1.10.10.10">
    <property type="entry name" value="Winged helix-like DNA-binding domain superfamily/Winged helix DNA-binding domain"/>
    <property type="match status" value="1"/>
</dbReference>
<comment type="caution">
    <text evidence="5">The sequence shown here is derived from an EMBL/GenBank/DDBJ whole genome shotgun (WGS) entry which is preliminary data.</text>
</comment>
<evidence type="ECO:0000313" key="5">
    <source>
        <dbReference type="EMBL" id="NLS09567.1"/>
    </source>
</evidence>
<dbReference type="CDD" id="cd07377">
    <property type="entry name" value="WHTH_GntR"/>
    <property type="match status" value="1"/>
</dbReference>
<dbReference type="GO" id="GO:0003700">
    <property type="term" value="F:DNA-binding transcription factor activity"/>
    <property type="evidence" value="ECO:0007669"/>
    <property type="project" value="InterPro"/>
</dbReference>
<dbReference type="GO" id="GO:0003677">
    <property type="term" value="F:DNA binding"/>
    <property type="evidence" value="ECO:0007669"/>
    <property type="project" value="UniProtKB-KW"/>
</dbReference>
<dbReference type="SMART" id="SM00895">
    <property type="entry name" value="FCD"/>
    <property type="match status" value="1"/>
</dbReference>
<dbReference type="PANTHER" id="PTHR43537">
    <property type="entry name" value="TRANSCRIPTIONAL REGULATOR, GNTR FAMILY"/>
    <property type="match status" value="1"/>
</dbReference>
<dbReference type="InterPro" id="IPR036390">
    <property type="entry name" value="WH_DNA-bd_sf"/>
</dbReference>
<dbReference type="PANTHER" id="PTHR43537:SF49">
    <property type="entry name" value="TRANSCRIPTIONAL REGULATORY PROTEIN"/>
    <property type="match status" value="1"/>
</dbReference>
<dbReference type="PROSITE" id="PS50949">
    <property type="entry name" value="HTH_GNTR"/>
    <property type="match status" value="1"/>
</dbReference>